<dbReference type="GO" id="GO:0004364">
    <property type="term" value="F:glutathione transferase activity"/>
    <property type="evidence" value="ECO:0007669"/>
    <property type="project" value="UniProtKB-EC"/>
</dbReference>
<dbReference type="SFLD" id="SFLDG00358">
    <property type="entry name" value="Main_(cytGST)"/>
    <property type="match status" value="1"/>
</dbReference>
<evidence type="ECO:0000259" key="5">
    <source>
        <dbReference type="PROSITE" id="PS50404"/>
    </source>
</evidence>
<dbReference type="GO" id="GO:0006749">
    <property type="term" value="P:glutathione metabolic process"/>
    <property type="evidence" value="ECO:0007669"/>
    <property type="project" value="TreeGrafter"/>
</dbReference>
<comment type="catalytic activity">
    <reaction evidence="4">
        <text>RX + glutathione = an S-substituted glutathione + a halide anion + H(+)</text>
        <dbReference type="Rhea" id="RHEA:16437"/>
        <dbReference type="ChEBI" id="CHEBI:15378"/>
        <dbReference type="ChEBI" id="CHEBI:16042"/>
        <dbReference type="ChEBI" id="CHEBI:17792"/>
        <dbReference type="ChEBI" id="CHEBI:57925"/>
        <dbReference type="ChEBI" id="CHEBI:90779"/>
        <dbReference type="EC" id="2.5.1.18"/>
    </reaction>
</comment>
<dbReference type="GO" id="GO:0005737">
    <property type="term" value="C:cytoplasm"/>
    <property type="evidence" value="ECO:0007669"/>
    <property type="project" value="TreeGrafter"/>
</dbReference>
<dbReference type="Gene3D" id="2.40.70.10">
    <property type="entry name" value="Acid Proteases"/>
    <property type="match status" value="1"/>
</dbReference>
<dbReference type="Pfam" id="PF14541">
    <property type="entry name" value="TAXi_C"/>
    <property type="match status" value="1"/>
</dbReference>
<evidence type="ECO:0000256" key="4">
    <source>
        <dbReference type="ARBA" id="ARBA00047960"/>
    </source>
</evidence>
<proteinExistence type="inferred from homology"/>
<dbReference type="Gramene" id="Kaladp0103s0032.1.v1.1">
    <property type="protein sequence ID" value="Kaladp0103s0032.1.v1.1"/>
    <property type="gene ID" value="Kaladp0103s0032.v1.1"/>
</dbReference>
<keyword evidence="2" id="KW-0808">Transferase</keyword>
<dbReference type="Gene3D" id="1.20.1050.10">
    <property type="match status" value="1"/>
</dbReference>
<dbReference type="Gene3D" id="3.40.30.10">
    <property type="entry name" value="Glutaredoxin"/>
    <property type="match status" value="1"/>
</dbReference>
<comment type="similarity">
    <text evidence="3">Belongs to the GST superfamily. Tau family.</text>
</comment>
<dbReference type="FunFam" id="3.40.30.10:FF:000044">
    <property type="entry name" value="Glutathione S-transferase GSTU6"/>
    <property type="match status" value="1"/>
</dbReference>
<dbReference type="Proteomes" id="UP000594263">
    <property type="component" value="Unplaced"/>
</dbReference>
<evidence type="ECO:0000259" key="6">
    <source>
        <dbReference type="PROSITE" id="PS51767"/>
    </source>
</evidence>
<evidence type="ECO:0000256" key="1">
    <source>
        <dbReference type="ARBA" id="ARBA00012452"/>
    </source>
</evidence>
<evidence type="ECO:0000256" key="2">
    <source>
        <dbReference type="ARBA" id="ARBA00022679"/>
    </source>
</evidence>
<evidence type="ECO:0000256" key="3">
    <source>
        <dbReference type="ARBA" id="ARBA00025743"/>
    </source>
</evidence>
<dbReference type="PANTHER" id="PTHR11260">
    <property type="entry name" value="GLUTATHIONE S-TRANSFERASE, GST, SUPERFAMILY, GST DOMAIN CONTAINING"/>
    <property type="match status" value="1"/>
</dbReference>
<keyword evidence="8" id="KW-1185">Reference proteome</keyword>
<dbReference type="InterPro" id="IPR021109">
    <property type="entry name" value="Peptidase_aspartic_dom_sf"/>
</dbReference>
<dbReference type="InterPro" id="IPR032799">
    <property type="entry name" value="TAXi_C"/>
</dbReference>
<dbReference type="Pfam" id="PF02798">
    <property type="entry name" value="GST_N"/>
    <property type="match status" value="1"/>
</dbReference>
<evidence type="ECO:0000313" key="8">
    <source>
        <dbReference type="Proteomes" id="UP000594263"/>
    </source>
</evidence>
<dbReference type="SUPFAM" id="SSF47616">
    <property type="entry name" value="GST C-terminal domain-like"/>
    <property type="match status" value="1"/>
</dbReference>
<dbReference type="InterPro" id="IPR040079">
    <property type="entry name" value="Glutathione_S-Trfase"/>
</dbReference>
<dbReference type="InterPro" id="IPR004046">
    <property type="entry name" value="GST_C"/>
</dbReference>
<dbReference type="InterPro" id="IPR033121">
    <property type="entry name" value="PEPTIDASE_A1"/>
</dbReference>
<dbReference type="AlphaFoldDB" id="A0A7N0V5W0"/>
<feature type="domain" description="Peptidase A1" evidence="6">
    <location>
        <begin position="1"/>
        <end position="180"/>
    </location>
</feature>
<sequence length="372" mass="41944">MPLDLQGRVSHIHFGDRSAVGEARTVTVPLVPGRPGNFYHVTLEAFTVGRTQIPFTSRSGAIEQGNIIIDSETALTTLPRHFYAQIKKVVTTQTHELKVPDPYRLLELCFRKDRSLQLPSIVANFRGSNMLLKQFNTFVTLGSATCLAFGVSESFFAYGSLAQQNFLVGFDQNARTMSFKLFQCSHSQKVKLFRTWSCPFALRIVWALKLKGVEYETILEDLTNKSPSLLQYNPIHKKVPVLVHGGNTMVESLVILEYIDETWAEGYRLLLKDPYERSVARWLEKGYEGFSGAGLRVGMESVHQAEKEQEEALVLALNHLKFVEEYIKGKRTFGGDEIGFTDLVFGCLANLLSILEESAEVKILDPQTFHRC</sequence>
<accession>A0A7N0V5W0</accession>
<dbReference type="EnsemblPlants" id="Kaladp0103s0032.1.v1.1">
    <property type="protein sequence ID" value="Kaladp0103s0032.1.v1.1"/>
    <property type="gene ID" value="Kaladp0103s0032.v1.1"/>
</dbReference>
<dbReference type="SFLD" id="SFLDG01152">
    <property type="entry name" value="Main.3:_Omega-_and_Tau-like"/>
    <property type="match status" value="1"/>
</dbReference>
<dbReference type="InterPro" id="IPR045073">
    <property type="entry name" value="Omega/Tau-like"/>
</dbReference>
<evidence type="ECO:0000313" key="7">
    <source>
        <dbReference type="EnsemblPlants" id="Kaladp0103s0032.1.v1.1"/>
    </source>
</evidence>
<dbReference type="SUPFAM" id="SSF50630">
    <property type="entry name" value="Acid proteases"/>
    <property type="match status" value="1"/>
</dbReference>
<dbReference type="PROSITE" id="PS50404">
    <property type="entry name" value="GST_NTER"/>
    <property type="match status" value="1"/>
</dbReference>
<dbReference type="InterPro" id="IPR036282">
    <property type="entry name" value="Glutathione-S-Trfase_C_sf"/>
</dbReference>
<dbReference type="CDD" id="cd03058">
    <property type="entry name" value="GST_N_Tau"/>
    <property type="match status" value="1"/>
</dbReference>
<dbReference type="SFLD" id="SFLDS00019">
    <property type="entry name" value="Glutathione_Transferase_(cytos"/>
    <property type="match status" value="1"/>
</dbReference>
<dbReference type="InterPro" id="IPR004045">
    <property type="entry name" value="Glutathione_S-Trfase_N"/>
</dbReference>
<dbReference type="PROSITE" id="PS51767">
    <property type="entry name" value="PEPTIDASE_A1"/>
    <property type="match status" value="1"/>
</dbReference>
<dbReference type="EC" id="2.5.1.18" evidence="1"/>
<dbReference type="SUPFAM" id="SSF52833">
    <property type="entry name" value="Thioredoxin-like"/>
    <property type="match status" value="1"/>
</dbReference>
<feature type="domain" description="GST N-terminal" evidence="5">
    <location>
        <begin position="188"/>
        <end position="267"/>
    </location>
</feature>
<name>A0A7N0V5W0_KALFE</name>
<organism evidence="7 8">
    <name type="scientific">Kalanchoe fedtschenkoi</name>
    <name type="common">Lavender scallops</name>
    <name type="synonym">South American air plant</name>
    <dbReference type="NCBI Taxonomy" id="63787"/>
    <lineage>
        <taxon>Eukaryota</taxon>
        <taxon>Viridiplantae</taxon>
        <taxon>Streptophyta</taxon>
        <taxon>Embryophyta</taxon>
        <taxon>Tracheophyta</taxon>
        <taxon>Spermatophyta</taxon>
        <taxon>Magnoliopsida</taxon>
        <taxon>eudicotyledons</taxon>
        <taxon>Gunneridae</taxon>
        <taxon>Pentapetalae</taxon>
        <taxon>Saxifragales</taxon>
        <taxon>Crassulaceae</taxon>
        <taxon>Kalanchoe</taxon>
    </lineage>
</organism>
<dbReference type="PANTHER" id="PTHR11260:SF762">
    <property type="entry name" value="GLUTATHIONE TRANSFERASE"/>
    <property type="match status" value="1"/>
</dbReference>
<dbReference type="InterPro" id="IPR036249">
    <property type="entry name" value="Thioredoxin-like_sf"/>
</dbReference>
<reference evidence="7" key="1">
    <citation type="submission" date="2021-01" db="UniProtKB">
        <authorList>
            <consortium name="EnsemblPlants"/>
        </authorList>
    </citation>
    <scope>IDENTIFICATION</scope>
</reference>
<dbReference type="Pfam" id="PF00043">
    <property type="entry name" value="GST_C"/>
    <property type="match status" value="1"/>
</dbReference>
<protein>
    <recommendedName>
        <fullName evidence="1">glutathione transferase</fullName>
        <ecNumber evidence="1">2.5.1.18</ecNumber>
    </recommendedName>
</protein>